<dbReference type="Proteomes" id="UP000655287">
    <property type="component" value="Unassembled WGS sequence"/>
</dbReference>
<dbReference type="PROSITE" id="PS50011">
    <property type="entry name" value="PROTEIN_KINASE_DOM"/>
    <property type="match status" value="1"/>
</dbReference>
<dbReference type="Gene3D" id="1.10.510.10">
    <property type="entry name" value="Transferase(Phosphotransferase) domain 1"/>
    <property type="match status" value="1"/>
</dbReference>
<evidence type="ECO:0000256" key="3">
    <source>
        <dbReference type="ARBA" id="ARBA00022777"/>
    </source>
</evidence>
<proteinExistence type="predicted"/>
<dbReference type="Gene3D" id="3.30.200.20">
    <property type="entry name" value="Phosphorylase Kinase, domain 1"/>
    <property type="match status" value="1"/>
</dbReference>
<name>A0A919R760_9ACTN</name>
<feature type="transmembrane region" description="Helical" evidence="6">
    <location>
        <begin position="15"/>
        <end position="38"/>
    </location>
</feature>
<dbReference type="EMBL" id="BOOU01000079">
    <property type="protein sequence ID" value="GII80734.1"/>
    <property type="molecule type" value="Genomic_DNA"/>
</dbReference>
<keyword evidence="9" id="KW-1185">Reference proteome</keyword>
<comment type="caution">
    <text evidence="8">The sequence shown here is derived from an EMBL/GenBank/DDBJ whole genome shotgun (WGS) entry which is preliminary data.</text>
</comment>
<dbReference type="InterPro" id="IPR011009">
    <property type="entry name" value="Kinase-like_dom_sf"/>
</dbReference>
<protein>
    <recommendedName>
        <fullName evidence="7">Protein kinase domain-containing protein</fullName>
    </recommendedName>
</protein>
<dbReference type="SUPFAM" id="SSF56112">
    <property type="entry name" value="Protein kinase-like (PK-like)"/>
    <property type="match status" value="1"/>
</dbReference>
<feature type="compositionally biased region" description="Low complexity" evidence="5">
    <location>
        <begin position="232"/>
        <end position="243"/>
    </location>
</feature>
<dbReference type="Pfam" id="PF00069">
    <property type="entry name" value="Pkinase"/>
    <property type="match status" value="1"/>
</dbReference>
<keyword evidence="3" id="KW-0418">Kinase</keyword>
<dbReference type="GO" id="GO:0005524">
    <property type="term" value="F:ATP binding"/>
    <property type="evidence" value="ECO:0007669"/>
    <property type="project" value="UniProtKB-KW"/>
</dbReference>
<dbReference type="GO" id="GO:0004674">
    <property type="term" value="F:protein serine/threonine kinase activity"/>
    <property type="evidence" value="ECO:0007669"/>
    <property type="project" value="TreeGrafter"/>
</dbReference>
<evidence type="ECO:0000313" key="9">
    <source>
        <dbReference type="Proteomes" id="UP000655287"/>
    </source>
</evidence>
<feature type="compositionally biased region" description="Low complexity" evidence="5">
    <location>
        <begin position="137"/>
        <end position="154"/>
    </location>
</feature>
<reference evidence="8" key="1">
    <citation type="submission" date="2021-01" db="EMBL/GenBank/DDBJ databases">
        <title>Whole genome shotgun sequence of Sphaerisporangium rufum NBRC 109079.</title>
        <authorList>
            <person name="Komaki H."/>
            <person name="Tamura T."/>
        </authorList>
    </citation>
    <scope>NUCLEOTIDE SEQUENCE</scope>
    <source>
        <strain evidence="8">NBRC 109079</strain>
    </source>
</reference>
<evidence type="ECO:0000256" key="6">
    <source>
        <dbReference type="SAM" id="Phobius"/>
    </source>
</evidence>
<accession>A0A919R760</accession>
<keyword evidence="1" id="KW-0808">Transferase</keyword>
<keyword evidence="6" id="KW-0472">Membrane</keyword>
<keyword evidence="4" id="KW-0067">ATP-binding</keyword>
<sequence length="609" mass="62128">MQPGRPSSATTAASVVWALAPLFTCGFATPFTIGYAAWRRRAPALAVAALLYLAGFVLSMVLVVVYESTDYPDWAAVLIVLCLFTCWIGGLIHSLAIRSAVFAPRPAAFGTAGPGGGFPRPSHPAGHPAPATPPGRYPGHPAAGPAGRPGYAVPATPPRYAGRSEPPGGRPGPGAAPVRRSAPPGGPAMPAAASARPGMPGMPGMPAGPGTPPRGPGRHSGPYDAPHDAPYDARAAMAAHAGPPAGPPAGPALGPHRTGPVSGGSVPPVQDRPGGAPAPQAYDTASRTGYPSPQDGSGRLDGRSARPPAAARHGGPAGRVPPTPTRLETRTPGDVPPAGTSPGRAPGPLPPGEPRQIGPYRLTGCLGQGGQGAVYLGETPDGARVAVKVLHARLAAESGARQRFLREVEAARRVAPFSTARVVDAGVADDRLFIVSEYVEGSSLEELVRERGPRGHDGLVRLALGTAGALAAIHRAGIVHRDFKPSNVLIGADGPRVVDFGIARVLDQATATSSGVMGTPAYMSPEQVAGERVGPGSDVFSWAATMVFAATGRPAFGDDNIAAVFNRIFTQRPDLSALPGPLARVVDRCLEKRPENRPSAADVMLAIVN</sequence>
<evidence type="ECO:0000256" key="4">
    <source>
        <dbReference type="ARBA" id="ARBA00022840"/>
    </source>
</evidence>
<feature type="transmembrane region" description="Helical" evidence="6">
    <location>
        <begin position="74"/>
        <end position="96"/>
    </location>
</feature>
<evidence type="ECO:0000259" key="7">
    <source>
        <dbReference type="PROSITE" id="PS50011"/>
    </source>
</evidence>
<feature type="region of interest" description="Disordered" evidence="5">
    <location>
        <begin position="113"/>
        <end position="358"/>
    </location>
</feature>
<keyword evidence="2" id="KW-0547">Nucleotide-binding</keyword>
<dbReference type="PANTHER" id="PTHR43289:SF34">
    <property type="entry name" value="SERINE_THREONINE-PROTEIN KINASE YBDM-RELATED"/>
    <property type="match status" value="1"/>
</dbReference>
<feature type="compositionally biased region" description="Low complexity" evidence="5">
    <location>
        <begin position="305"/>
        <end position="318"/>
    </location>
</feature>
<dbReference type="InterPro" id="IPR008271">
    <property type="entry name" value="Ser/Thr_kinase_AS"/>
</dbReference>
<dbReference type="CDD" id="cd14014">
    <property type="entry name" value="STKc_PknB_like"/>
    <property type="match status" value="1"/>
</dbReference>
<evidence type="ECO:0000256" key="1">
    <source>
        <dbReference type="ARBA" id="ARBA00022679"/>
    </source>
</evidence>
<gene>
    <name evidence="8" type="ORF">Sru01_57160</name>
</gene>
<feature type="compositionally biased region" description="Low complexity" evidence="5">
    <location>
        <begin position="161"/>
        <end position="205"/>
    </location>
</feature>
<feature type="compositionally biased region" description="Low complexity" evidence="5">
    <location>
        <begin position="119"/>
        <end position="129"/>
    </location>
</feature>
<dbReference type="InterPro" id="IPR000719">
    <property type="entry name" value="Prot_kinase_dom"/>
</dbReference>
<evidence type="ECO:0000256" key="2">
    <source>
        <dbReference type="ARBA" id="ARBA00022741"/>
    </source>
</evidence>
<dbReference type="AlphaFoldDB" id="A0A919R760"/>
<evidence type="ECO:0000256" key="5">
    <source>
        <dbReference type="SAM" id="MobiDB-lite"/>
    </source>
</evidence>
<dbReference type="PROSITE" id="PS00108">
    <property type="entry name" value="PROTEIN_KINASE_ST"/>
    <property type="match status" value="1"/>
</dbReference>
<organism evidence="8 9">
    <name type="scientific">Sphaerisporangium rufum</name>
    <dbReference type="NCBI Taxonomy" id="1381558"/>
    <lineage>
        <taxon>Bacteria</taxon>
        <taxon>Bacillati</taxon>
        <taxon>Actinomycetota</taxon>
        <taxon>Actinomycetes</taxon>
        <taxon>Streptosporangiales</taxon>
        <taxon>Streptosporangiaceae</taxon>
        <taxon>Sphaerisporangium</taxon>
    </lineage>
</organism>
<dbReference type="RefSeq" id="WP_203991913.1">
    <property type="nucleotide sequence ID" value="NZ_BOOU01000079.1"/>
</dbReference>
<evidence type="ECO:0000313" key="8">
    <source>
        <dbReference type="EMBL" id="GII80734.1"/>
    </source>
</evidence>
<keyword evidence="6" id="KW-1133">Transmembrane helix</keyword>
<feature type="compositionally biased region" description="Polar residues" evidence="5">
    <location>
        <begin position="283"/>
        <end position="295"/>
    </location>
</feature>
<feature type="transmembrane region" description="Helical" evidence="6">
    <location>
        <begin position="45"/>
        <end position="68"/>
    </location>
</feature>
<keyword evidence="6" id="KW-0812">Transmembrane</keyword>
<feature type="domain" description="Protein kinase" evidence="7">
    <location>
        <begin position="360"/>
        <end position="609"/>
    </location>
</feature>
<dbReference type="PANTHER" id="PTHR43289">
    <property type="entry name" value="MITOGEN-ACTIVATED PROTEIN KINASE KINASE KINASE 20-RELATED"/>
    <property type="match status" value="1"/>
</dbReference>